<reference evidence="3" key="1">
    <citation type="submission" date="2022-10" db="EMBL/GenBank/DDBJ databases">
        <title>Algoriphagus sp. a novel bacteria isolate from halophytes salicornia europaea.</title>
        <authorList>
            <person name="Peng Y."/>
            <person name="Jiang L."/>
            <person name="Lee J."/>
        </authorList>
    </citation>
    <scope>NUCLEOTIDE SEQUENCE</scope>
    <source>
        <strain evidence="3">TR-M5</strain>
    </source>
</reference>
<dbReference type="Pfam" id="PF07813">
    <property type="entry name" value="LTXXQ"/>
    <property type="match status" value="1"/>
</dbReference>
<gene>
    <name evidence="3" type="ORF">OM944_15290</name>
</gene>
<accession>A0ABY6ME10</accession>
<evidence type="ECO:0000256" key="2">
    <source>
        <dbReference type="SAM" id="SignalP"/>
    </source>
</evidence>
<evidence type="ECO:0000313" key="3">
    <source>
        <dbReference type="EMBL" id="UZD22028.1"/>
    </source>
</evidence>
<evidence type="ECO:0000256" key="1">
    <source>
        <dbReference type="PROSITE-ProRule" id="PRU01360"/>
    </source>
</evidence>
<comment type="subcellular location">
    <subcellularLocation>
        <location evidence="1">Cell outer membrane</location>
        <topology evidence="1">Multi-pass membrane protein</topology>
    </subcellularLocation>
</comment>
<dbReference type="RefSeq" id="WP_264808493.1">
    <property type="nucleotide sequence ID" value="NZ_CP110226.1"/>
</dbReference>
<dbReference type="InterPro" id="IPR012899">
    <property type="entry name" value="LTXXQ"/>
</dbReference>
<comment type="similarity">
    <text evidence="1">Belongs to the TonB-dependent receptor family.</text>
</comment>
<evidence type="ECO:0000313" key="4">
    <source>
        <dbReference type="Proteomes" id="UP001163156"/>
    </source>
</evidence>
<keyword evidence="1" id="KW-0812">Transmembrane</keyword>
<dbReference type="InterPro" id="IPR037066">
    <property type="entry name" value="Plug_dom_sf"/>
</dbReference>
<keyword evidence="1" id="KW-0472">Membrane</keyword>
<keyword evidence="1" id="KW-1134">Transmembrane beta strand</keyword>
<dbReference type="CDD" id="cd09916">
    <property type="entry name" value="CpxP_like"/>
    <property type="match status" value="1"/>
</dbReference>
<keyword evidence="1" id="KW-0998">Cell outer membrane</keyword>
<dbReference type="EMBL" id="CP110226">
    <property type="protein sequence ID" value="UZD22028.1"/>
    <property type="molecule type" value="Genomic_DNA"/>
</dbReference>
<keyword evidence="1" id="KW-0813">Transport</keyword>
<feature type="chain" id="PRO_5045189739" evidence="2">
    <location>
        <begin position="19"/>
        <end position="267"/>
    </location>
</feature>
<keyword evidence="2" id="KW-0732">Signal</keyword>
<dbReference type="Gene3D" id="1.20.120.1490">
    <property type="match status" value="1"/>
</dbReference>
<feature type="signal peptide" evidence="2">
    <location>
        <begin position="1"/>
        <end position="18"/>
    </location>
</feature>
<dbReference type="Proteomes" id="UP001163156">
    <property type="component" value="Chromosome"/>
</dbReference>
<dbReference type="Gene3D" id="2.170.130.10">
    <property type="entry name" value="TonB-dependent receptor, plug domain"/>
    <property type="match status" value="1"/>
</dbReference>
<proteinExistence type="inferred from homology"/>
<organism evidence="3 4">
    <name type="scientific">Algoriphagus halophytocola</name>
    <dbReference type="NCBI Taxonomy" id="2991499"/>
    <lineage>
        <taxon>Bacteria</taxon>
        <taxon>Pseudomonadati</taxon>
        <taxon>Bacteroidota</taxon>
        <taxon>Cytophagia</taxon>
        <taxon>Cytophagales</taxon>
        <taxon>Cyclobacteriaceae</taxon>
        <taxon>Algoriphagus</taxon>
    </lineage>
</organism>
<keyword evidence="4" id="KW-1185">Reference proteome</keyword>
<protein>
    <submittedName>
        <fullName evidence="3">Spy/CpxP family protein refolding chaperone</fullName>
    </submittedName>
</protein>
<dbReference type="InterPro" id="IPR039426">
    <property type="entry name" value="TonB-dep_rcpt-like"/>
</dbReference>
<dbReference type="PROSITE" id="PS52016">
    <property type="entry name" value="TONB_DEPENDENT_REC_3"/>
    <property type="match status" value="1"/>
</dbReference>
<sequence>MKYLLILCLACCTSLAHAQALTTIGYSQDPFQKNLFSADRVMEMRSELDLTDAQASKIKKIHSENAGKFSSLKWDLDEETKKLKELLDQTKIDETAVQKQMDKVLTLENSMKKQQLSTMVAIKNELSPEQQEKLQSKSVYVLRGKGFVNGTQGFSSNYGTGTTIPGSKIRIGQPSYRMTWTDEEEVDGGGSYSPKVSVMVAGTDENEKPVFYLDSKDGYKEIKDLKKIQPNQIESMEVLKGNSAIEKFGDKGKNGVIIIKLKEEPKK</sequence>
<name>A0ABY6ME10_9BACT</name>